<dbReference type="Proteomes" id="UP000006514">
    <property type="component" value="Unassembled WGS sequence"/>
</dbReference>
<dbReference type="OMA" id="NDWIDSI"/>
<evidence type="ECO:0000313" key="2">
    <source>
        <dbReference type="Proteomes" id="UP000006514"/>
    </source>
</evidence>
<dbReference type="EMBL" id="JH688669">
    <property type="protein sequence ID" value="EJD32768.1"/>
    <property type="molecule type" value="Genomic_DNA"/>
</dbReference>
<name>J0WKD3_AURST</name>
<dbReference type="OrthoDB" id="3052721at2759"/>
<sequence length="491" mass="55112">MLRPPNHTTHTQFNDWIDSIISKRIEFFNSTAEGSLRPFVLFQFASKVKALMTDHANDQKALYRDFERWLLHLKCRALGHLTLCAKTAREHADLICKASVALLTAHGGPIGWQLLSDDEHRRLLTTMLDAIYDEIGQARFDSMSDSEQFTIEFIVHTCCGMHKELNMVGGANQAIMLVWEIHGFVPPILLLNKDAKRAQDHGAVFEGSRAGKLTRGGVKAAQLWGMLFKNNDPKKGYQDRFLVWASVEHSLELKLPDVNNVRFGCYTGAATFLLLHTEITIEFIEHVRETKTAGPSLTNVENNVHSALRDDPTLHELAGLAYVGECISIPYMEHIRTPGVNALDLGPFNAKARQLCRTIACNPELVIAPFHEDMHLKASLDGRPFRTPAVFHRIQALLHSGRLKYEILFRIVFAAFTGAAETLERFCEEYKPGGKIARAAPELLKSVFVPATNDANEGKIADHGAFIRRAPSARLSFFNAATMYKQNQSRR</sequence>
<dbReference type="eggNOG" id="ENOG502SI1J">
    <property type="taxonomic scope" value="Eukaryota"/>
</dbReference>
<dbReference type="AlphaFoldDB" id="J0WKD3"/>
<proteinExistence type="predicted"/>
<gene>
    <name evidence="1" type="ORF">AURDEDRAFT_77473</name>
</gene>
<dbReference type="InParanoid" id="J0WKD3"/>
<protein>
    <submittedName>
        <fullName evidence="1">Uncharacterized protein</fullName>
    </submittedName>
</protein>
<accession>J0WKD3</accession>
<dbReference type="KEGG" id="adl:AURDEDRAFT_77473"/>
<reference evidence="2" key="1">
    <citation type="journal article" date="2012" name="Science">
        <title>The Paleozoic origin of enzymatic lignin decomposition reconstructed from 31 fungal genomes.</title>
        <authorList>
            <person name="Floudas D."/>
            <person name="Binder M."/>
            <person name="Riley R."/>
            <person name="Barry K."/>
            <person name="Blanchette R.A."/>
            <person name="Henrissat B."/>
            <person name="Martinez A.T."/>
            <person name="Otillar R."/>
            <person name="Spatafora J.W."/>
            <person name="Yadav J.S."/>
            <person name="Aerts A."/>
            <person name="Benoit I."/>
            <person name="Boyd A."/>
            <person name="Carlson A."/>
            <person name="Copeland A."/>
            <person name="Coutinho P.M."/>
            <person name="de Vries R.P."/>
            <person name="Ferreira P."/>
            <person name="Findley K."/>
            <person name="Foster B."/>
            <person name="Gaskell J."/>
            <person name="Glotzer D."/>
            <person name="Gorecki P."/>
            <person name="Heitman J."/>
            <person name="Hesse C."/>
            <person name="Hori C."/>
            <person name="Igarashi K."/>
            <person name="Jurgens J.A."/>
            <person name="Kallen N."/>
            <person name="Kersten P."/>
            <person name="Kohler A."/>
            <person name="Kuees U."/>
            <person name="Kumar T.K.A."/>
            <person name="Kuo A."/>
            <person name="LaButti K."/>
            <person name="Larrondo L.F."/>
            <person name="Lindquist E."/>
            <person name="Ling A."/>
            <person name="Lombard V."/>
            <person name="Lucas S."/>
            <person name="Lundell T."/>
            <person name="Martin R."/>
            <person name="McLaughlin D.J."/>
            <person name="Morgenstern I."/>
            <person name="Morin E."/>
            <person name="Murat C."/>
            <person name="Nagy L.G."/>
            <person name="Nolan M."/>
            <person name="Ohm R.A."/>
            <person name="Patyshakuliyeva A."/>
            <person name="Rokas A."/>
            <person name="Ruiz-Duenas F.J."/>
            <person name="Sabat G."/>
            <person name="Salamov A."/>
            <person name="Samejima M."/>
            <person name="Schmutz J."/>
            <person name="Slot J.C."/>
            <person name="St John F."/>
            <person name="Stenlid J."/>
            <person name="Sun H."/>
            <person name="Sun S."/>
            <person name="Syed K."/>
            <person name="Tsang A."/>
            <person name="Wiebenga A."/>
            <person name="Young D."/>
            <person name="Pisabarro A."/>
            <person name="Eastwood D.C."/>
            <person name="Martin F."/>
            <person name="Cullen D."/>
            <person name="Grigoriev I.V."/>
            <person name="Hibbett D.S."/>
        </authorList>
    </citation>
    <scope>NUCLEOTIDE SEQUENCE [LARGE SCALE GENOMIC DNA]</scope>
    <source>
        <strain evidence="2">TFB10046</strain>
    </source>
</reference>
<keyword evidence="2" id="KW-1185">Reference proteome</keyword>
<organism evidence="1 2">
    <name type="scientific">Auricularia subglabra (strain TFB-10046 / SS5)</name>
    <name type="common">White-rot fungus</name>
    <name type="synonym">Auricularia delicata (strain TFB10046)</name>
    <dbReference type="NCBI Taxonomy" id="717982"/>
    <lineage>
        <taxon>Eukaryota</taxon>
        <taxon>Fungi</taxon>
        <taxon>Dikarya</taxon>
        <taxon>Basidiomycota</taxon>
        <taxon>Agaricomycotina</taxon>
        <taxon>Agaricomycetes</taxon>
        <taxon>Auriculariales</taxon>
        <taxon>Auriculariaceae</taxon>
        <taxon>Auricularia</taxon>
    </lineage>
</organism>
<feature type="non-terminal residue" evidence="1">
    <location>
        <position position="491"/>
    </location>
</feature>
<evidence type="ECO:0000313" key="1">
    <source>
        <dbReference type="EMBL" id="EJD32768.1"/>
    </source>
</evidence>